<comment type="caution">
    <text evidence="2">The sequence shown here is derived from an EMBL/GenBank/DDBJ whole genome shotgun (WGS) entry which is preliminary data.</text>
</comment>
<dbReference type="AlphaFoldDB" id="A0AAW2CMV5"/>
<evidence type="ECO:0000313" key="2">
    <source>
        <dbReference type="EMBL" id="KAK9998014.1"/>
    </source>
</evidence>
<keyword evidence="3" id="KW-1185">Reference proteome</keyword>
<evidence type="ECO:0000313" key="3">
    <source>
        <dbReference type="Proteomes" id="UP001459277"/>
    </source>
</evidence>
<gene>
    <name evidence="2" type="ORF">SO802_017617</name>
</gene>
<evidence type="ECO:0008006" key="4">
    <source>
        <dbReference type="Google" id="ProtNLM"/>
    </source>
</evidence>
<reference evidence="2 3" key="1">
    <citation type="submission" date="2024-01" db="EMBL/GenBank/DDBJ databases">
        <title>A telomere-to-telomere, gap-free genome of sweet tea (Lithocarpus litseifolius).</title>
        <authorList>
            <person name="Zhou J."/>
        </authorList>
    </citation>
    <scope>NUCLEOTIDE SEQUENCE [LARGE SCALE GENOMIC DNA]</scope>
    <source>
        <strain evidence="2">Zhou-2022a</strain>
        <tissue evidence="2">Leaf</tissue>
    </source>
</reference>
<evidence type="ECO:0000256" key="1">
    <source>
        <dbReference type="SAM" id="Phobius"/>
    </source>
</evidence>
<accession>A0AAW2CMV5</accession>
<dbReference type="Proteomes" id="UP001459277">
    <property type="component" value="Unassembled WGS sequence"/>
</dbReference>
<keyword evidence="1" id="KW-0812">Transmembrane</keyword>
<sequence>MNREQAMFTFLNSTLSPAILALIVGQKFANEVWKVLEKRFASVSRSYVMSLRIELNAIKKGTDSIDGYFKRIKQVRDKLPAMSVFMDDEELLHIALDGLTLEYDSFSSTIRTQSDVLSIEELNTLLNAEERVIKTTVDPNSIAMAANFQSQDFSRGRGVVVVILILEAVALIPVLSFRISINLSHLAIRGSHNLIGQPVKSMVKMVTWLLTVIIIWILHAREGILMLNLHPWWLMLLRFKPQILGSQTQVAQIMSLQICLNCLAISN</sequence>
<dbReference type="PANTHER" id="PTHR47481:SF31">
    <property type="entry name" value="OS01G0873500 PROTEIN"/>
    <property type="match status" value="1"/>
</dbReference>
<dbReference type="PANTHER" id="PTHR47481">
    <property type="match status" value="1"/>
</dbReference>
<proteinExistence type="predicted"/>
<protein>
    <recommendedName>
        <fullName evidence="4">Retrotransposon gag domain-containing protein</fullName>
    </recommendedName>
</protein>
<feature type="transmembrane region" description="Helical" evidence="1">
    <location>
        <begin position="159"/>
        <end position="181"/>
    </location>
</feature>
<feature type="transmembrane region" description="Helical" evidence="1">
    <location>
        <begin position="201"/>
        <end position="218"/>
    </location>
</feature>
<keyword evidence="1" id="KW-0472">Membrane</keyword>
<dbReference type="EMBL" id="JAZDWU010000006">
    <property type="protein sequence ID" value="KAK9998014.1"/>
    <property type="molecule type" value="Genomic_DNA"/>
</dbReference>
<keyword evidence="1" id="KW-1133">Transmembrane helix</keyword>
<organism evidence="2 3">
    <name type="scientific">Lithocarpus litseifolius</name>
    <dbReference type="NCBI Taxonomy" id="425828"/>
    <lineage>
        <taxon>Eukaryota</taxon>
        <taxon>Viridiplantae</taxon>
        <taxon>Streptophyta</taxon>
        <taxon>Embryophyta</taxon>
        <taxon>Tracheophyta</taxon>
        <taxon>Spermatophyta</taxon>
        <taxon>Magnoliopsida</taxon>
        <taxon>eudicotyledons</taxon>
        <taxon>Gunneridae</taxon>
        <taxon>Pentapetalae</taxon>
        <taxon>rosids</taxon>
        <taxon>fabids</taxon>
        <taxon>Fagales</taxon>
        <taxon>Fagaceae</taxon>
        <taxon>Lithocarpus</taxon>
    </lineage>
</organism>
<dbReference type="Pfam" id="PF14223">
    <property type="entry name" value="Retrotran_gag_2"/>
    <property type="match status" value="1"/>
</dbReference>
<name>A0AAW2CMV5_9ROSI</name>